<dbReference type="GO" id="GO:0005788">
    <property type="term" value="C:endoplasmic reticulum lumen"/>
    <property type="evidence" value="ECO:0007669"/>
    <property type="project" value="UniProtKB-SubCell"/>
</dbReference>
<evidence type="ECO:0000259" key="12">
    <source>
        <dbReference type="PROSITE" id="PS50222"/>
    </source>
</evidence>
<evidence type="ECO:0000256" key="7">
    <source>
        <dbReference type="ARBA" id="ARBA00023180"/>
    </source>
</evidence>
<comment type="subunit">
    <text evidence="10">Interacts with PCSK6 (immature form including the propeptide); probably involved in the maturation and the secretion of PCSK6.</text>
</comment>
<evidence type="ECO:0000256" key="6">
    <source>
        <dbReference type="ARBA" id="ARBA00022837"/>
    </source>
</evidence>
<evidence type="ECO:0000313" key="13">
    <source>
        <dbReference type="EMBL" id="CAB3228811.1"/>
    </source>
</evidence>
<evidence type="ECO:0000256" key="10">
    <source>
        <dbReference type="ARBA" id="ARBA00063143"/>
    </source>
</evidence>
<dbReference type="PANTHER" id="PTHR10827">
    <property type="entry name" value="RETICULOCALBIN"/>
    <property type="match status" value="1"/>
</dbReference>
<keyword evidence="3" id="KW-0732">Signal</keyword>
<proteinExistence type="predicted"/>
<protein>
    <recommendedName>
        <fullName evidence="11">Reticulocalbin-3</fullName>
    </recommendedName>
</protein>
<dbReference type="FunFam" id="1.10.238.10:FF:000090">
    <property type="entry name" value="calumenin isoform X2"/>
    <property type="match status" value="1"/>
</dbReference>
<dbReference type="PROSITE" id="PS00018">
    <property type="entry name" value="EF_HAND_1"/>
    <property type="match status" value="4"/>
</dbReference>
<keyword evidence="14" id="KW-1185">Reference proteome</keyword>
<accession>A0A8S0Z744</accession>
<dbReference type="EMBL" id="CADEBC010000346">
    <property type="protein sequence ID" value="CAB3228811.1"/>
    <property type="molecule type" value="Genomic_DNA"/>
</dbReference>
<feature type="domain" description="EF-hand" evidence="12">
    <location>
        <begin position="96"/>
        <end position="131"/>
    </location>
</feature>
<comment type="function">
    <text evidence="9">Probable molecular chaperone assisting protein biosynthesis and transport in the endoplasmic reticulum. Required for the proper biosynthesis and transport of pulmonary surfactant-associated protein A/SP-A, pulmonary surfactant-associated protein D/SP-D and the lipid transporter ABCA3. By regulating both the proper expression and the degradation through the endoplasmic reticulum-associated protein degradation pathway of these proteins plays a crucial role in pulmonary surfactant homeostasis. Has an anti-fibrotic activity by negatively regulating the secretion of type I and type III collagens. This calcium-binding protein also transiently associates with immature PCSK6 and regulates its secretion.</text>
</comment>
<comment type="subcellular location">
    <subcellularLocation>
        <location evidence="1">Endoplasmic reticulum lumen</location>
    </subcellularLocation>
</comment>
<dbReference type="Gene3D" id="1.10.238.10">
    <property type="entry name" value="EF-hand"/>
    <property type="match status" value="2"/>
</dbReference>
<comment type="caution">
    <text evidence="13">The sequence shown here is derived from an EMBL/GenBank/DDBJ whole genome shotgun (WGS) entry which is preliminary data.</text>
</comment>
<dbReference type="Pfam" id="PF13499">
    <property type="entry name" value="EF-hand_7"/>
    <property type="match status" value="1"/>
</dbReference>
<dbReference type="SUPFAM" id="SSF47473">
    <property type="entry name" value="EF-hand"/>
    <property type="match status" value="2"/>
</dbReference>
<reference evidence="13 14" key="1">
    <citation type="submission" date="2020-04" db="EMBL/GenBank/DDBJ databases">
        <authorList>
            <person name="Wallbank WR R."/>
            <person name="Pardo Diaz C."/>
            <person name="Kozak K."/>
            <person name="Martin S."/>
            <person name="Jiggins C."/>
            <person name="Moest M."/>
            <person name="Warren A I."/>
            <person name="Byers J.R.P. K."/>
            <person name="Montejo-Kovacevich G."/>
            <person name="Yen C E."/>
        </authorList>
    </citation>
    <scope>NUCLEOTIDE SEQUENCE [LARGE SCALE GENOMIC DNA]</scope>
</reference>
<evidence type="ECO:0000256" key="1">
    <source>
        <dbReference type="ARBA" id="ARBA00004319"/>
    </source>
</evidence>
<dbReference type="OrthoDB" id="293868at2759"/>
<dbReference type="GO" id="GO:0015031">
    <property type="term" value="P:protein transport"/>
    <property type="evidence" value="ECO:0007669"/>
    <property type="project" value="UniProtKB-ARBA"/>
</dbReference>
<evidence type="ECO:0000256" key="2">
    <source>
        <dbReference type="ARBA" id="ARBA00022723"/>
    </source>
</evidence>
<dbReference type="PROSITE" id="PS50222">
    <property type="entry name" value="EF_HAND_2"/>
    <property type="match status" value="2"/>
</dbReference>
<dbReference type="InterPro" id="IPR018247">
    <property type="entry name" value="EF_Hand_1_Ca_BS"/>
</dbReference>
<organism evidence="13 14">
    <name type="scientific">Arctia plantaginis</name>
    <name type="common">Wood tiger moth</name>
    <name type="synonym">Phalaena plantaginis</name>
    <dbReference type="NCBI Taxonomy" id="874455"/>
    <lineage>
        <taxon>Eukaryota</taxon>
        <taxon>Metazoa</taxon>
        <taxon>Ecdysozoa</taxon>
        <taxon>Arthropoda</taxon>
        <taxon>Hexapoda</taxon>
        <taxon>Insecta</taxon>
        <taxon>Pterygota</taxon>
        <taxon>Neoptera</taxon>
        <taxon>Endopterygota</taxon>
        <taxon>Lepidoptera</taxon>
        <taxon>Glossata</taxon>
        <taxon>Ditrysia</taxon>
        <taxon>Noctuoidea</taxon>
        <taxon>Erebidae</taxon>
        <taxon>Arctiinae</taxon>
        <taxon>Arctia</taxon>
    </lineage>
</organism>
<dbReference type="GO" id="GO:0005509">
    <property type="term" value="F:calcium ion binding"/>
    <property type="evidence" value="ECO:0007669"/>
    <property type="project" value="InterPro"/>
</dbReference>
<evidence type="ECO:0000256" key="5">
    <source>
        <dbReference type="ARBA" id="ARBA00022824"/>
    </source>
</evidence>
<dbReference type="InterPro" id="IPR011992">
    <property type="entry name" value="EF-hand-dom_pair"/>
</dbReference>
<keyword evidence="5" id="KW-0256">Endoplasmic reticulum</keyword>
<keyword evidence="6" id="KW-0106">Calcium</keyword>
<dbReference type="InterPro" id="IPR002048">
    <property type="entry name" value="EF_hand_dom"/>
</dbReference>
<name>A0A8S0Z744_ARCPL</name>
<keyword evidence="7" id="KW-0325">Glycoprotein</keyword>
<dbReference type="SMART" id="SM00054">
    <property type="entry name" value="EFh"/>
    <property type="match status" value="2"/>
</dbReference>
<keyword evidence="2" id="KW-0479">Metal-binding</keyword>
<dbReference type="FunFam" id="1.10.238.10:FF:000104">
    <property type="entry name" value="calumenin isoform X1"/>
    <property type="match status" value="1"/>
</dbReference>
<evidence type="ECO:0000256" key="4">
    <source>
        <dbReference type="ARBA" id="ARBA00022737"/>
    </source>
</evidence>
<dbReference type="Proteomes" id="UP000494106">
    <property type="component" value="Unassembled WGS sequence"/>
</dbReference>
<dbReference type="PANTHER" id="PTHR10827:SF52">
    <property type="entry name" value="IP16409P"/>
    <property type="match status" value="1"/>
</dbReference>
<feature type="domain" description="EF-hand" evidence="12">
    <location>
        <begin position="222"/>
        <end position="257"/>
    </location>
</feature>
<gene>
    <name evidence="13" type="ORF">APLA_LOCUS3803</name>
</gene>
<dbReference type="AlphaFoldDB" id="A0A8S0Z744"/>
<evidence type="ECO:0000313" key="14">
    <source>
        <dbReference type="Proteomes" id="UP000494106"/>
    </source>
</evidence>
<evidence type="ECO:0000256" key="9">
    <source>
        <dbReference type="ARBA" id="ARBA00056975"/>
    </source>
</evidence>
<keyword evidence="8" id="KW-0143">Chaperone</keyword>
<evidence type="ECO:0000256" key="11">
    <source>
        <dbReference type="ARBA" id="ARBA00072696"/>
    </source>
</evidence>
<keyword evidence="4" id="KW-0677">Repeat</keyword>
<dbReference type="CDD" id="cd16226">
    <property type="entry name" value="EFh_CREC_Calumenin_like"/>
    <property type="match status" value="1"/>
</dbReference>
<evidence type="ECO:0000256" key="3">
    <source>
        <dbReference type="ARBA" id="ARBA00022729"/>
    </source>
</evidence>
<sequence>MILKKETSLDFTVRTWRGCVDVADSNANIMLRSLFVALAVSAVFAGVPTPEETKRLMDKLSEAEHFKNEHHNKQFDHDAFLGEDQAKTFDQLAPEESKRRLGKIVEKIDVDKDGFVSLVELKDWIRYTQKRYITEDVDRHWKQHNPNNDEVIPWETYRKNVYGFMDEMDPKELKMPNSEGFTYTNLLKRDRRRWNYADADQNDALNRTEFAAFLHPEDHSSMRNVVVLETMEDIDKDQDGKVSVEEYIGDMYKPEDGEDEEEPDWVKQEREQFAGYRDTNKDGFMDEIEVKDWIAPPEFDHAEAEARHLVFEADTDADEKLTKNEILDKYDLFVGSQATDFGVCNFNAKHGCLKCVTVGEYSYLSHTVTFPETICRPRTDQEFREKEYGPHHKKDSPLLKLPVDMIQDFPVADSLHLVDLGIMKRLLVGWRNAAVVGRTGVDVVAVDEVNDFSG</sequence>
<evidence type="ECO:0000256" key="8">
    <source>
        <dbReference type="ARBA" id="ARBA00023186"/>
    </source>
</evidence>